<feature type="signal peptide" evidence="1">
    <location>
        <begin position="1"/>
        <end position="18"/>
    </location>
</feature>
<name>A0AAE0PF53_SORBR</name>
<comment type="caution">
    <text evidence="2">The sequence shown here is derived from an EMBL/GenBank/DDBJ whole genome shotgun (WGS) entry which is preliminary data.</text>
</comment>
<evidence type="ECO:0000256" key="1">
    <source>
        <dbReference type="SAM" id="SignalP"/>
    </source>
</evidence>
<protein>
    <recommendedName>
        <fullName evidence="4">Secreted protein</fullName>
    </recommendedName>
</protein>
<evidence type="ECO:0000313" key="2">
    <source>
        <dbReference type="EMBL" id="KAK3398823.1"/>
    </source>
</evidence>
<keyword evidence="3" id="KW-1185">Reference proteome</keyword>
<dbReference type="EMBL" id="JAUTDP010000006">
    <property type="protein sequence ID" value="KAK3398823.1"/>
    <property type="molecule type" value="Genomic_DNA"/>
</dbReference>
<dbReference type="AlphaFoldDB" id="A0AAE0PF53"/>
<gene>
    <name evidence="2" type="ORF">B0T20DRAFT_412091</name>
</gene>
<evidence type="ECO:0000313" key="3">
    <source>
        <dbReference type="Proteomes" id="UP001281003"/>
    </source>
</evidence>
<accession>A0AAE0PF53</accession>
<feature type="chain" id="PRO_5042247776" description="Secreted protein" evidence="1">
    <location>
        <begin position="19"/>
        <end position="79"/>
    </location>
</feature>
<sequence>MASFFLIVLLPCSPSLFSSHRGVVVVCPRARDVKLEVVNKTRHSSQVPSLAQTTSPPFGSYDASSPMTVPLIRFLSPSF</sequence>
<reference evidence="2" key="2">
    <citation type="submission" date="2023-07" db="EMBL/GenBank/DDBJ databases">
        <authorList>
            <consortium name="Lawrence Berkeley National Laboratory"/>
            <person name="Haridas S."/>
            <person name="Hensen N."/>
            <person name="Bonometti L."/>
            <person name="Westerberg I."/>
            <person name="Brannstrom I.O."/>
            <person name="Guillou S."/>
            <person name="Cros-Aarteil S."/>
            <person name="Calhoun S."/>
            <person name="Kuo A."/>
            <person name="Mondo S."/>
            <person name="Pangilinan J."/>
            <person name="Riley R."/>
            <person name="LaButti K."/>
            <person name="Andreopoulos B."/>
            <person name="Lipzen A."/>
            <person name="Chen C."/>
            <person name="Yanf M."/>
            <person name="Daum C."/>
            <person name="Ng V."/>
            <person name="Clum A."/>
            <person name="Steindorff A."/>
            <person name="Ohm R."/>
            <person name="Martin F."/>
            <person name="Silar P."/>
            <person name="Natvig D."/>
            <person name="Lalanne C."/>
            <person name="Gautier V."/>
            <person name="Ament-velasquez S.L."/>
            <person name="Kruys A."/>
            <person name="Hutchinson M.I."/>
            <person name="Powell A.J."/>
            <person name="Barry K."/>
            <person name="Miller A.N."/>
            <person name="Grigoriev I.V."/>
            <person name="Debuchy R."/>
            <person name="Gladieux P."/>
            <person name="Thoren M.H."/>
            <person name="Johannesson H."/>
        </authorList>
    </citation>
    <scope>NUCLEOTIDE SEQUENCE</scope>
    <source>
        <strain evidence="2">FGSC 1904</strain>
    </source>
</reference>
<organism evidence="2 3">
    <name type="scientific">Sordaria brevicollis</name>
    <dbReference type="NCBI Taxonomy" id="83679"/>
    <lineage>
        <taxon>Eukaryota</taxon>
        <taxon>Fungi</taxon>
        <taxon>Dikarya</taxon>
        <taxon>Ascomycota</taxon>
        <taxon>Pezizomycotina</taxon>
        <taxon>Sordariomycetes</taxon>
        <taxon>Sordariomycetidae</taxon>
        <taxon>Sordariales</taxon>
        <taxon>Sordariaceae</taxon>
        <taxon>Sordaria</taxon>
    </lineage>
</organism>
<keyword evidence="1" id="KW-0732">Signal</keyword>
<reference evidence="2" key="1">
    <citation type="journal article" date="2023" name="Mol. Phylogenet. Evol.">
        <title>Genome-scale phylogeny and comparative genomics of the fungal order Sordariales.</title>
        <authorList>
            <person name="Hensen N."/>
            <person name="Bonometti L."/>
            <person name="Westerberg I."/>
            <person name="Brannstrom I.O."/>
            <person name="Guillou S."/>
            <person name="Cros-Aarteil S."/>
            <person name="Calhoun S."/>
            <person name="Haridas S."/>
            <person name="Kuo A."/>
            <person name="Mondo S."/>
            <person name="Pangilinan J."/>
            <person name="Riley R."/>
            <person name="LaButti K."/>
            <person name="Andreopoulos B."/>
            <person name="Lipzen A."/>
            <person name="Chen C."/>
            <person name="Yan M."/>
            <person name="Daum C."/>
            <person name="Ng V."/>
            <person name="Clum A."/>
            <person name="Steindorff A."/>
            <person name="Ohm R.A."/>
            <person name="Martin F."/>
            <person name="Silar P."/>
            <person name="Natvig D.O."/>
            <person name="Lalanne C."/>
            <person name="Gautier V."/>
            <person name="Ament-Velasquez S.L."/>
            <person name="Kruys A."/>
            <person name="Hutchinson M.I."/>
            <person name="Powell A.J."/>
            <person name="Barry K."/>
            <person name="Miller A.N."/>
            <person name="Grigoriev I.V."/>
            <person name="Debuchy R."/>
            <person name="Gladieux P."/>
            <person name="Hiltunen Thoren M."/>
            <person name="Johannesson H."/>
        </authorList>
    </citation>
    <scope>NUCLEOTIDE SEQUENCE</scope>
    <source>
        <strain evidence="2">FGSC 1904</strain>
    </source>
</reference>
<dbReference type="Proteomes" id="UP001281003">
    <property type="component" value="Unassembled WGS sequence"/>
</dbReference>
<evidence type="ECO:0008006" key="4">
    <source>
        <dbReference type="Google" id="ProtNLM"/>
    </source>
</evidence>
<proteinExistence type="predicted"/>